<gene>
    <name evidence="2" type="ORF">GCM10012275_05360</name>
</gene>
<name>A0A8J3FTU2_9PSEU</name>
<evidence type="ECO:0000256" key="1">
    <source>
        <dbReference type="SAM" id="MobiDB-lite"/>
    </source>
</evidence>
<proteinExistence type="predicted"/>
<dbReference type="EMBL" id="BMMK01000002">
    <property type="protein sequence ID" value="GGM37137.1"/>
    <property type="molecule type" value="Genomic_DNA"/>
</dbReference>
<keyword evidence="3" id="KW-1185">Reference proteome</keyword>
<comment type="caution">
    <text evidence="2">The sequence shown here is derived from an EMBL/GenBank/DDBJ whole genome shotgun (WGS) entry which is preliminary data.</text>
</comment>
<feature type="region of interest" description="Disordered" evidence="1">
    <location>
        <begin position="40"/>
        <end position="154"/>
    </location>
</feature>
<organism evidence="2 3">
    <name type="scientific">Longimycelium tulufanense</name>
    <dbReference type="NCBI Taxonomy" id="907463"/>
    <lineage>
        <taxon>Bacteria</taxon>
        <taxon>Bacillati</taxon>
        <taxon>Actinomycetota</taxon>
        <taxon>Actinomycetes</taxon>
        <taxon>Pseudonocardiales</taxon>
        <taxon>Pseudonocardiaceae</taxon>
        <taxon>Longimycelium</taxon>
    </lineage>
</organism>
<accession>A0A8J3FTU2</accession>
<evidence type="ECO:0000313" key="2">
    <source>
        <dbReference type="EMBL" id="GGM37137.1"/>
    </source>
</evidence>
<dbReference type="RefSeq" id="WP_189053507.1">
    <property type="nucleotide sequence ID" value="NZ_BMMK01000002.1"/>
</dbReference>
<sequence>MSETQEIGPPVSDPPRWVLPAKAAGLVAALFVGMGVGVVWFTEPGDQPVPAGDNLPPAAESTTTEPVAPAGKNHYDQPAPADTSDDRAPGEPDAGSGDDEATTRHPEPTTSGVSDSPSPSAWPTKSTPQPTKEPKPKPPLCDPGAPTCDVSSSH</sequence>
<feature type="compositionally biased region" description="Polar residues" evidence="1">
    <location>
        <begin position="108"/>
        <end position="121"/>
    </location>
</feature>
<reference evidence="2" key="1">
    <citation type="journal article" date="2014" name="Int. J. Syst. Evol. Microbiol.">
        <title>Complete genome sequence of Corynebacterium casei LMG S-19264T (=DSM 44701T), isolated from a smear-ripened cheese.</title>
        <authorList>
            <consortium name="US DOE Joint Genome Institute (JGI-PGF)"/>
            <person name="Walter F."/>
            <person name="Albersmeier A."/>
            <person name="Kalinowski J."/>
            <person name="Ruckert C."/>
        </authorList>
    </citation>
    <scope>NUCLEOTIDE SEQUENCE</scope>
    <source>
        <strain evidence="2">CGMCC 4.5737</strain>
    </source>
</reference>
<reference evidence="2" key="2">
    <citation type="submission" date="2020-09" db="EMBL/GenBank/DDBJ databases">
        <authorList>
            <person name="Sun Q."/>
            <person name="Zhou Y."/>
        </authorList>
    </citation>
    <scope>NUCLEOTIDE SEQUENCE</scope>
    <source>
        <strain evidence="2">CGMCC 4.5737</strain>
    </source>
</reference>
<protein>
    <submittedName>
        <fullName evidence="2">Uncharacterized protein</fullName>
    </submittedName>
</protein>
<dbReference type="AlphaFoldDB" id="A0A8J3FTU2"/>
<dbReference type="Proteomes" id="UP000637578">
    <property type="component" value="Unassembled WGS sequence"/>
</dbReference>
<evidence type="ECO:0000313" key="3">
    <source>
        <dbReference type="Proteomes" id="UP000637578"/>
    </source>
</evidence>